<gene>
    <name evidence="4" type="ORF">ACFOEN_13950</name>
</gene>
<keyword evidence="2" id="KW-0732">Signal</keyword>
<evidence type="ECO:0000313" key="5">
    <source>
        <dbReference type="Proteomes" id="UP001595556"/>
    </source>
</evidence>
<feature type="domain" description="Bacterial repeat" evidence="3">
    <location>
        <begin position="75"/>
        <end position="128"/>
    </location>
</feature>
<feature type="region of interest" description="Disordered" evidence="1">
    <location>
        <begin position="29"/>
        <end position="48"/>
    </location>
</feature>
<organism evidence="4 5">
    <name type="scientific">Piscinibacterium candidicorallinum</name>
    <dbReference type="NCBI Taxonomy" id="1793872"/>
    <lineage>
        <taxon>Bacteria</taxon>
        <taxon>Pseudomonadati</taxon>
        <taxon>Pseudomonadota</taxon>
        <taxon>Betaproteobacteria</taxon>
        <taxon>Burkholderiales</taxon>
        <taxon>Piscinibacterium</taxon>
    </lineage>
</organism>
<feature type="compositionally biased region" description="Pro residues" evidence="1">
    <location>
        <begin position="34"/>
        <end position="48"/>
    </location>
</feature>
<comment type="caution">
    <text evidence="4">The sequence shown here is derived from an EMBL/GenBank/DDBJ whole genome shotgun (WGS) entry which is preliminary data.</text>
</comment>
<feature type="chain" id="PRO_5046162720" description="Bacterial repeat domain-containing protein" evidence="2">
    <location>
        <begin position="25"/>
        <end position="505"/>
    </location>
</feature>
<reference evidence="5" key="1">
    <citation type="journal article" date="2019" name="Int. J. Syst. Evol. Microbiol.">
        <title>The Global Catalogue of Microorganisms (GCM) 10K type strain sequencing project: providing services to taxonomists for standard genome sequencing and annotation.</title>
        <authorList>
            <consortium name="The Broad Institute Genomics Platform"/>
            <consortium name="The Broad Institute Genome Sequencing Center for Infectious Disease"/>
            <person name="Wu L."/>
            <person name="Ma J."/>
        </authorList>
    </citation>
    <scope>NUCLEOTIDE SEQUENCE [LARGE SCALE GENOMIC DNA]</scope>
    <source>
        <strain evidence="5">KCTC 52168</strain>
    </source>
</reference>
<dbReference type="EMBL" id="JBHRTI010000007">
    <property type="protein sequence ID" value="MFC3148730.1"/>
    <property type="molecule type" value="Genomic_DNA"/>
</dbReference>
<dbReference type="Pfam" id="PF18998">
    <property type="entry name" value="Flg_new_2"/>
    <property type="match status" value="2"/>
</dbReference>
<evidence type="ECO:0000256" key="1">
    <source>
        <dbReference type="SAM" id="MobiDB-lite"/>
    </source>
</evidence>
<evidence type="ECO:0000313" key="4">
    <source>
        <dbReference type="EMBL" id="MFC3148730.1"/>
    </source>
</evidence>
<sequence>MTASVRTHTLRIALALLATSALLACGGSGSSAPASPPTSPPASPPTAPAPQTLTVAVTGIGSVGSQPAGINCGSSCNANFNAGTQVTLTATPAAGQLFQAWGGACSGSTSTCTVMMSEARNVSAVFVPAPPASFVLTVAVIGSGAVRSAPAGIDCGSDCTEPYAANTPVQLTATPAMGQILQSWSGACTGSQLTCTLTMNEARSVTATFVASPGGGGTPPVSGAVFEAQAYGNDGAFLVQQANAQGARGFAFFGQMVFGATPTPFSGEYAHIYARDRNTSYTYELLATPTTSTAFASQVAAQGARGFLFSGIYTFGTLYMRDTAADTTYSVELRPAQGTVAGFLNQNNAQGARGFWFVVDWLFSDTQAAIYLKDNRSSARYEYAALPETPGSVASFVSQAVAQGQTGFRFDGTWVFSGEGARAFRNIYVRDTTQSSRFDYSASAQARTTASFISTANANAASGYLFLSDIAFFPDGITSPAVVSAIFVRPTNCSGRLCQVTHPFL</sequence>
<feature type="signal peptide" evidence="2">
    <location>
        <begin position="1"/>
        <end position="24"/>
    </location>
</feature>
<dbReference type="Proteomes" id="UP001595556">
    <property type="component" value="Unassembled WGS sequence"/>
</dbReference>
<accession>A0ABV7H9C8</accession>
<feature type="domain" description="Bacterial repeat" evidence="3">
    <location>
        <begin position="159"/>
        <end position="211"/>
    </location>
</feature>
<dbReference type="PROSITE" id="PS51257">
    <property type="entry name" value="PROKAR_LIPOPROTEIN"/>
    <property type="match status" value="1"/>
</dbReference>
<proteinExistence type="predicted"/>
<protein>
    <recommendedName>
        <fullName evidence="3">Bacterial repeat domain-containing protein</fullName>
    </recommendedName>
</protein>
<evidence type="ECO:0000256" key="2">
    <source>
        <dbReference type="SAM" id="SignalP"/>
    </source>
</evidence>
<evidence type="ECO:0000259" key="3">
    <source>
        <dbReference type="Pfam" id="PF18998"/>
    </source>
</evidence>
<dbReference type="RefSeq" id="WP_377304930.1">
    <property type="nucleotide sequence ID" value="NZ_CP180191.1"/>
</dbReference>
<dbReference type="InterPro" id="IPR044060">
    <property type="entry name" value="Bacterial_rp_domain"/>
</dbReference>
<keyword evidence="5" id="KW-1185">Reference proteome</keyword>
<name>A0ABV7H9C8_9BURK</name>